<dbReference type="RefSeq" id="XP_007928239.1">
    <property type="nucleotide sequence ID" value="XM_007930048.1"/>
</dbReference>
<evidence type="ECO:0000256" key="2">
    <source>
        <dbReference type="RuleBase" id="RU003682"/>
    </source>
</evidence>
<comment type="similarity">
    <text evidence="1 2">Belongs to the iron/ascorbate-dependent oxidoreductase family.</text>
</comment>
<dbReference type="STRING" id="383855.M2ZP45"/>
<gene>
    <name evidence="4" type="ORF">MYCFIDRAFT_165730</name>
</gene>
<dbReference type="InterPro" id="IPR050231">
    <property type="entry name" value="Iron_ascorbate_oxido_reductase"/>
</dbReference>
<dbReference type="InterPro" id="IPR027443">
    <property type="entry name" value="IPNS-like_sf"/>
</dbReference>
<dbReference type="SUPFAM" id="SSF51197">
    <property type="entry name" value="Clavaminate synthase-like"/>
    <property type="match status" value="1"/>
</dbReference>
<dbReference type="Gene3D" id="2.60.120.330">
    <property type="entry name" value="B-lactam Antibiotic, Isopenicillin N Synthase, Chain"/>
    <property type="match status" value="1"/>
</dbReference>
<dbReference type="GeneID" id="19332198"/>
<protein>
    <recommendedName>
        <fullName evidence="3">Fe2OG dioxygenase domain-containing protein</fullName>
    </recommendedName>
</protein>
<evidence type="ECO:0000313" key="4">
    <source>
        <dbReference type="EMBL" id="EME80879.1"/>
    </source>
</evidence>
<dbReference type="GO" id="GO:0046872">
    <property type="term" value="F:metal ion binding"/>
    <property type="evidence" value="ECO:0007669"/>
    <property type="project" value="UniProtKB-KW"/>
</dbReference>
<name>M2ZP45_PSEFD</name>
<dbReference type="GO" id="GO:0016491">
    <property type="term" value="F:oxidoreductase activity"/>
    <property type="evidence" value="ECO:0007669"/>
    <property type="project" value="UniProtKB-KW"/>
</dbReference>
<organism evidence="4 5">
    <name type="scientific">Pseudocercospora fijiensis (strain CIRAD86)</name>
    <name type="common">Black leaf streak disease fungus</name>
    <name type="synonym">Mycosphaerella fijiensis</name>
    <dbReference type="NCBI Taxonomy" id="383855"/>
    <lineage>
        <taxon>Eukaryota</taxon>
        <taxon>Fungi</taxon>
        <taxon>Dikarya</taxon>
        <taxon>Ascomycota</taxon>
        <taxon>Pezizomycotina</taxon>
        <taxon>Dothideomycetes</taxon>
        <taxon>Dothideomycetidae</taxon>
        <taxon>Mycosphaerellales</taxon>
        <taxon>Mycosphaerellaceae</taxon>
        <taxon>Pseudocercospora</taxon>
    </lineage>
</organism>
<dbReference type="OrthoDB" id="10059875at2759"/>
<dbReference type="Pfam" id="PF03171">
    <property type="entry name" value="2OG-FeII_Oxy"/>
    <property type="match status" value="1"/>
</dbReference>
<sequence length="327" mass="36348">MLATIPLEALISNEQKAVERLVEAASNDGCFYLDISSAKILFDAADQISVAADSFFNLPVHEKLLYEMDHFTNLHMGGYKTLGKHSGVKQGKRDAFENFLVPLNALVGLQENLLAWPAAIENKLDLLCWFEIECHRVCQLILERLSSVLGAQDVPFQQNHRLDEMSTTSLALLKYPPSSALEGGNAGHMAHTDVGSLTLLFTKTPGLDIWRESTACWAPALPQSGCIIVNVGDALSFMSKRRFKSCLHRVVPITASTRFSLAFFHRPELGAKFHDGEGREWTGESWHRAKYQLFRADNRVQASNALLTGKINFLGHIDEHGRTQVTA</sequence>
<keyword evidence="2" id="KW-0479">Metal-binding</keyword>
<dbReference type="EMBL" id="KB446560">
    <property type="protein sequence ID" value="EME80879.1"/>
    <property type="molecule type" value="Genomic_DNA"/>
</dbReference>
<keyword evidence="2" id="KW-0408">Iron</keyword>
<keyword evidence="5" id="KW-1185">Reference proteome</keyword>
<dbReference type="eggNOG" id="KOG0143">
    <property type="taxonomic scope" value="Eukaryota"/>
</dbReference>
<dbReference type="KEGG" id="pfj:MYCFIDRAFT_165730"/>
<dbReference type="AlphaFoldDB" id="M2ZP45"/>
<dbReference type="PROSITE" id="PS51471">
    <property type="entry name" value="FE2OG_OXY"/>
    <property type="match status" value="1"/>
</dbReference>
<accession>M2ZP45</accession>
<dbReference type="Proteomes" id="UP000016932">
    <property type="component" value="Unassembled WGS sequence"/>
</dbReference>
<evidence type="ECO:0000313" key="5">
    <source>
        <dbReference type="Proteomes" id="UP000016932"/>
    </source>
</evidence>
<evidence type="ECO:0000259" key="3">
    <source>
        <dbReference type="PROSITE" id="PS51471"/>
    </source>
</evidence>
<dbReference type="InterPro" id="IPR026992">
    <property type="entry name" value="DIOX_N"/>
</dbReference>
<proteinExistence type="inferred from homology"/>
<dbReference type="Pfam" id="PF14226">
    <property type="entry name" value="DIOX_N"/>
    <property type="match status" value="1"/>
</dbReference>
<dbReference type="HOGENOM" id="CLU_010119_4_0_1"/>
<dbReference type="InterPro" id="IPR044861">
    <property type="entry name" value="IPNS-like_FE2OG_OXY"/>
</dbReference>
<evidence type="ECO:0000256" key="1">
    <source>
        <dbReference type="ARBA" id="ARBA00008056"/>
    </source>
</evidence>
<dbReference type="InterPro" id="IPR005123">
    <property type="entry name" value="Oxoglu/Fe-dep_dioxygenase_dom"/>
</dbReference>
<reference evidence="4 5" key="1">
    <citation type="journal article" date="2012" name="PLoS Pathog.">
        <title>Diverse lifestyles and strategies of plant pathogenesis encoded in the genomes of eighteen Dothideomycetes fungi.</title>
        <authorList>
            <person name="Ohm R.A."/>
            <person name="Feau N."/>
            <person name="Henrissat B."/>
            <person name="Schoch C.L."/>
            <person name="Horwitz B.A."/>
            <person name="Barry K.W."/>
            <person name="Condon B.J."/>
            <person name="Copeland A.C."/>
            <person name="Dhillon B."/>
            <person name="Glaser F."/>
            <person name="Hesse C.N."/>
            <person name="Kosti I."/>
            <person name="LaButti K."/>
            <person name="Lindquist E.A."/>
            <person name="Lucas S."/>
            <person name="Salamov A.A."/>
            <person name="Bradshaw R.E."/>
            <person name="Ciuffetti L."/>
            <person name="Hamelin R.C."/>
            <person name="Kema G.H.J."/>
            <person name="Lawrence C."/>
            <person name="Scott J.A."/>
            <person name="Spatafora J.W."/>
            <person name="Turgeon B.G."/>
            <person name="de Wit P.J.G.M."/>
            <person name="Zhong S."/>
            <person name="Goodwin S.B."/>
            <person name="Grigoriev I.V."/>
        </authorList>
    </citation>
    <scope>NUCLEOTIDE SEQUENCE [LARGE SCALE GENOMIC DNA]</scope>
    <source>
        <strain evidence="4 5">CIRAD86</strain>
    </source>
</reference>
<dbReference type="PANTHER" id="PTHR47990">
    <property type="entry name" value="2-OXOGLUTARATE (2OG) AND FE(II)-DEPENDENT OXYGENASE SUPERFAMILY PROTEIN-RELATED"/>
    <property type="match status" value="1"/>
</dbReference>
<dbReference type="GO" id="GO:0044283">
    <property type="term" value="P:small molecule biosynthetic process"/>
    <property type="evidence" value="ECO:0007669"/>
    <property type="project" value="UniProtKB-ARBA"/>
</dbReference>
<dbReference type="VEuPathDB" id="FungiDB:MYCFIDRAFT_165730"/>
<feature type="domain" description="Fe2OG dioxygenase" evidence="3">
    <location>
        <begin position="166"/>
        <end position="267"/>
    </location>
</feature>
<keyword evidence="2" id="KW-0560">Oxidoreductase</keyword>